<sequence>MSANSMERKPLRLIFRMGLTVCSVRRIFSKRKKSTTEANLMRPRLIAGLLCALAANPVAAQTATYDIVIKGGRVIDPASGRDEIADVGINGGRIDAISTVSLKGRRVLDARGQVVSPGFIDYHAHGQDIESQRYHLLDGVTSAFEMEIGAKPIGNFYAEKRGKSLINYGATANFICAHIEVLSNKSCDGAGWVSTGALTLSNAALGTPATPEQEDRILAITEREIKAGALGIGIGLEYAPGIGRREIFRVFQLAAKYNVPVFVHVRMREKSRATGMPIAVANELIADAVATGASLQIVHVTSTALDDAPTVIEIIKGAATHGVKVTTEAYPYEAGATAIGDEFFSEGWQDRSHITYGDLQWTETGERLTKETFEKYRREKPEGAVIVFMIPQASIDAAMAEPSVTIASDGAPMIDPKTHPRGAGTFSRVLGVYVRERKLLDLKSALAKMTIMPARKLEAIAPAMARKGRLQVGADADINVFDAATVRDNATYENPHQSSTGYRYILVGGKLMVENGKVAPDLFPGGGIMRGKP</sequence>
<accession>A0AA42CVU0</accession>
<reference evidence="2" key="1">
    <citation type="submission" date="2022-06" db="EMBL/GenBank/DDBJ databases">
        <title>Sphingomonas sp. nov. isolated from rhizosphere soil of tomato.</title>
        <authorList>
            <person name="Dong H."/>
            <person name="Gao R."/>
        </authorList>
    </citation>
    <scope>NUCLEOTIDE SEQUENCE</scope>
    <source>
        <strain evidence="2">MMSM24</strain>
    </source>
</reference>
<evidence type="ECO:0000313" key="2">
    <source>
        <dbReference type="EMBL" id="MCW6536973.1"/>
    </source>
</evidence>
<dbReference type="SUPFAM" id="SSF51556">
    <property type="entry name" value="Metallo-dependent hydrolases"/>
    <property type="match status" value="1"/>
</dbReference>
<proteinExistence type="predicted"/>
<protein>
    <submittedName>
        <fullName evidence="2">Amidohydrolase family protein</fullName>
    </submittedName>
</protein>
<dbReference type="AlphaFoldDB" id="A0AA42CVU0"/>
<dbReference type="GO" id="GO:0016811">
    <property type="term" value="F:hydrolase activity, acting on carbon-nitrogen (but not peptide) bonds, in linear amides"/>
    <property type="evidence" value="ECO:0007669"/>
    <property type="project" value="InterPro"/>
</dbReference>
<dbReference type="NCBIfam" id="NF006560">
    <property type="entry name" value="PRK09061.1"/>
    <property type="match status" value="1"/>
</dbReference>
<keyword evidence="3" id="KW-1185">Reference proteome</keyword>
<feature type="domain" description="Amidohydrolase 3" evidence="1">
    <location>
        <begin position="106"/>
        <end position="511"/>
    </location>
</feature>
<comment type="caution">
    <text evidence="2">The sequence shown here is derived from an EMBL/GenBank/DDBJ whole genome shotgun (WGS) entry which is preliminary data.</text>
</comment>
<dbReference type="InterPro" id="IPR032466">
    <property type="entry name" value="Metal_Hydrolase"/>
</dbReference>
<evidence type="ECO:0000259" key="1">
    <source>
        <dbReference type="Pfam" id="PF07969"/>
    </source>
</evidence>
<dbReference type="Gene3D" id="2.30.40.10">
    <property type="entry name" value="Urease, subunit C, domain 1"/>
    <property type="match status" value="1"/>
</dbReference>
<dbReference type="Proteomes" id="UP001165565">
    <property type="component" value="Unassembled WGS sequence"/>
</dbReference>
<dbReference type="Gene3D" id="3.20.20.140">
    <property type="entry name" value="Metal-dependent hydrolases"/>
    <property type="match status" value="1"/>
</dbReference>
<dbReference type="Pfam" id="PF07969">
    <property type="entry name" value="Amidohydro_3"/>
    <property type="match status" value="1"/>
</dbReference>
<dbReference type="PANTHER" id="PTHR11647:SF1">
    <property type="entry name" value="COLLAPSIN RESPONSE MEDIATOR PROTEIN"/>
    <property type="match status" value="1"/>
</dbReference>
<dbReference type="InterPro" id="IPR013108">
    <property type="entry name" value="Amidohydro_3"/>
</dbReference>
<dbReference type="InterPro" id="IPR023100">
    <property type="entry name" value="D-aminoacylase_insert_dom_sf"/>
</dbReference>
<dbReference type="GO" id="GO:0005829">
    <property type="term" value="C:cytosol"/>
    <property type="evidence" value="ECO:0007669"/>
    <property type="project" value="TreeGrafter"/>
</dbReference>
<organism evidence="2 3">
    <name type="scientific">Sphingomonas lycopersici</name>
    <dbReference type="NCBI Taxonomy" id="2951807"/>
    <lineage>
        <taxon>Bacteria</taxon>
        <taxon>Pseudomonadati</taxon>
        <taxon>Pseudomonadota</taxon>
        <taxon>Alphaproteobacteria</taxon>
        <taxon>Sphingomonadales</taxon>
        <taxon>Sphingomonadaceae</taxon>
        <taxon>Sphingomonas</taxon>
    </lineage>
</organism>
<dbReference type="InterPro" id="IPR011059">
    <property type="entry name" value="Metal-dep_hydrolase_composite"/>
</dbReference>
<dbReference type="PANTHER" id="PTHR11647">
    <property type="entry name" value="HYDRANTOINASE/DIHYDROPYRIMIDINASE FAMILY MEMBER"/>
    <property type="match status" value="1"/>
</dbReference>
<dbReference type="RefSeq" id="WP_265270796.1">
    <property type="nucleotide sequence ID" value="NZ_JANFAV010000017.1"/>
</dbReference>
<evidence type="ECO:0000313" key="3">
    <source>
        <dbReference type="Proteomes" id="UP001165565"/>
    </source>
</evidence>
<dbReference type="EMBL" id="JANFAV010000017">
    <property type="protein sequence ID" value="MCW6536973.1"/>
    <property type="molecule type" value="Genomic_DNA"/>
</dbReference>
<dbReference type="SUPFAM" id="SSF51338">
    <property type="entry name" value="Composite domain of metallo-dependent hydrolases"/>
    <property type="match status" value="1"/>
</dbReference>
<dbReference type="InterPro" id="IPR050378">
    <property type="entry name" value="Metallo-dep_Hydrolases_sf"/>
</dbReference>
<dbReference type="GO" id="GO:0016812">
    <property type="term" value="F:hydrolase activity, acting on carbon-nitrogen (but not peptide) bonds, in cyclic amides"/>
    <property type="evidence" value="ECO:0007669"/>
    <property type="project" value="TreeGrafter"/>
</dbReference>
<name>A0AA42CVU0_9SPHN</name>
<gene>
    <name evidence="2" type="ORF">NEE01_19515</name>
</gene>
<dbReference type="Gene3D" id="3.30.1490.130">
    <property type="entry name" value="D-aminoacylase. Domain 3"/>
    <property type="match status" value="1"/>
</dbReference>